<protein>
    <submittedName>
        <fullName evidence="1">Uncharacterized protein</fullName>
    </submittedName>
</protein>
<accession>W9S3B3</accession>
<dbReference type="AlphaFoldDB" id="W9S3B3"/>
<dbReference type="EMBL" id="KE346026">
    <property type="protein sequence ID" value="EXC24671.1"/>
    <property type="molecule type" value="Genomic_DNA"/>
</dbReference>
<evidence type="ECO:0000313" key="1">
    <source>
        <dbReference type="EMBL" id="EXC24671.1"/>
    </source>
</evidence>
<gene>
    <name evidence="1" type="ORF">L484_008442</name>
</gene>
<name>W9S3B3_9ROSA</name>
<proteinExistence type="predicted"/>
<sequence>MICQRPCPAQPSFITPELAVESSLVIIFLLQRDLPPSSPLLPSSITPELAGITSKQSKIVISIENPPTTSSESPASKFMSVVNDDLLSEILVRIPTRQFSVAPSPRSSIIFHPEYFHTAVRRHHQ</sequence>
<organism evidence="1 2">
    <name type="scientific">Morus notabilis</name>
    <dbReference type="NCBI Taxonomy" id="981085"/>
    <lineage>
        <taxon>Eukaryota</taxon>
        <taxon>Viridiplantae</taxon>
        <taxon>Streptophyta</taxon>
        <taxon>Embryophyta</taxon>
        <taxon>Tracheophyta</taxon>
        <taxon>Spermatophyta</taxon>
        <taxon>Magnoliopsida</taxon>
        <taxon>eudicotyledons</taxon>
        <taxon>Gunneridae</taxon>
        <taxon>Pentapetalae</taxon>
        <taxon>rosids</taxon>
        <taxon>fabids</taxon>
        <taxon>Rosales</taxon>
        <taxon>Moraceae</taxon>
        <taxon>Moreae</taxon>
        <taxon>Morus</taxon>
    </lineage>
</organism>
<dbReference type="Proteomes" id="UP000030645">
    <property type="component" value="Unassembled WGS sequence"/>
</dbReference>
<evidence type="ECO:0000313" key="2">
    <source>
        <dbReference type="Proteomes" id="UP000030645"/>
    </source>
</evidence>
<reference evidence="2" key="1">
    <citation type="submission" date="2013-01" db="EMBL/GenBank/DDBJ databases">
        <title>Draft Genome Sequence of a Mulberry Tree, Morus notabilis C.K. Schneid.</title>
        <authorList>
            <person name="He N."/>
            <person name="Zhao S."/>
        </authorList>
    </citation>
    <scope>NUCLEOTIDE SEQUENCE</scope>
</reference>
<keyword evidence="2" id="KW-1185">Reference proteome</keyword>